<dbReference type="EMBL" id="REGN01000265">
    <property type="protein sequence ID" value="RNA43164.1"/>
    <property type="molecule type" value="Genomic_DNA"/>
</dbReference>
<evidence type="ECO:0000313" key="3">
    <source>
        <dbReference type="Proteomes" id="UP000276133"/>
    </source>
</evidence>
<proteinExistence type="predicted"/>
<evidence type="ECO:0000259" key="1">
    <source>
        <dbReference type="Pfam" id="PF13358"/>
    </source>
</evidence>
<comment type="caution">
    <text evidence="2">The sequence shown here is derived from an EMBL/GenBank/DDBJ whole genome shotgun (WGS) entry which is preliminary data.</text>
</comment>
<dbReference type="AlphaFoldDB" id="A0A3M7T541"/>
<sequence>MYLETLLENVVPFIAENFPAGHRFHQDNNPKHSAKLSQEFLSSTGINWVKSPPRSHDLNPIELVWTELIQNVAKRLPKTLGQVIVAVKDYWKTLTPDKCSEFIDKLSNVVPKVLEKNGEWVSLG</sequence>
<feature type="domain" description="Tc1-like transposase DDE" evidence="1">
    <location>
        <begin position="21"/>
        <end position="82"/>
    </location>
</feature>
<dbReference type="InterPro" id="IPR036397">
    <property type="entry name" value="RNaseH_sf"/>
</dbReference>
<dbReference type="Gene3D" id="3.30.420.10">
    <property type="entry name" value="Ribonuclease H-like superfamily/Ribonuclease H"/>
    <property type="match status" value="1"/>
</dbReference>
<dbReference type="OrthoDB" id="3263820at2759"/>
<organism evidence="2 3">
    <name type="scientific">Brachionus plicatilis</name>
    <name type="common">Marine rotifer</name>
    <name type="synonym">Brachionus muelleri</name>
    <dbReference type="NCBI Taxonomy" id="10195"/>
    <lineage>
        <taxon>Eukaryota</taxon>
        <taxon>Metazoa</taxon>
        <taxon>Spiralia</taxon>
        <taxon>Gnathifera</taxon>
        <taxon>Rotifera</taxon>
        <taxon>Eurotatoria</taxon>
        <taxon>Monogononta</taxon>
        <taxon>Pseudotrocha</taxon>
        <taxon>Ploima</taxon>
        <taxon>Brachionidae</taxon>
        <taxon>Brachionus</taxon>
    </lineage>
</organism>
<dbReference type="STRING" id="10195.A0A3M7T541"/>
<reference evidence="2 3" key="1">
    <citation type="journal article" date="2018" name="Sci. Rep.">
        <title>Genomic signatures of local adaptation to the degree of environmental predictability in rotifers.</title>
        <authorList>
            <person name="Franch-Gras L."/>
            <person name="Hahn C."/>
            <person name="Garcia-Roger E.M."/>
            <person name="Carmona M.J."/>
            <person name="Serra M."/>
            <person name="Gomez A."/>
        </authorList>
    </citation>
    <scope>NUCLEOTIDE SEQUENCE [LARGE SCALE GENOMIC DNA]</scope>
    <source>
        <strain evidence="2">HYR1</strain>
    </source>
</reference>
<dbReference type="GO" id="GO:0003676">
    <property type="term" value="F:nucleic acid binding"/>
    <property type="evidence" value="ECO:0007669"/>
    <property type="project" value="InterPro"/>
</dbReference>
<dbReference type="InterPro" id="IPR038717">
    <property type="entry name" value="Tc1-like_DDE_dom"/>
</dbReference>
<name>A0A3M7T541_BRAPC</name>
<keyword evidence="3" id="KW-1185">Reference proteome</keyword>
<accession>A0A3M7T541</accession>
<dbReference type="Pfam" id="PF13358">
    <property type="entry name" value="DDE_3"/>
    <property type="match status" value="1"/>
</dbReference>
<gene>
    <name evidence="2" type="ORF">BpHYR1_047223</name>
</gene>
<dbReference type="Proteomes" id="UP000276133">
    <property type="component" value="Unassembled WGS sequence"/>
</dbReference>
<evidence type="ECO:0000313" key="2">
    <source>
        <dbReference type="EMBL" id="RNA43164.1"/>
    </source>
</evidence>
<protein>
    <submittedName>
        <fullName evidence="2">Transposable element Tcb1 transposase</fullName>
    </submittedName>
</protein>